<evidence type="ECO:0000313" key="3">
    <source>
        <dbReference type="Proteomes" id="UP001465976"/>
    </source>
</evidence>
<sequence length="102" mass="11256">MKLATAVVAAYMASTSVVSAWHLSLYRDTNYQNVILDTSGTVASPCQQLDSRANDKASSMHWLGSPLGNEVVLYADNVCFVELGRFRGIWDIPVFTILQDDK</sequence>
<protein>
    <submittedName>
        <fullName evidence="2">Uncharacterized protein</fullName>
    </submittedName>
</protein>
<dbReference type="Proteomes" id="UP001465976">
    <property type="component" value="Unassembled WGS sequence"/>
</dbReference>
<reference evidence="2 3" key="1">
    <citation type="submission" date="2024-02" db="EMBL/GenBank/DDBJ databases">
        <title>A draft genome for the cacao thread blight pathogen Marasmius crinis-equi.</title>
        <authorList>
            <person name="Cohen S.P."/>
            <person name="Baruah I.K."/>
            <person name="Amoako-Attah I."/>
            <person name="Bukari Y."/>
            <person name="Meinhardt L.W."/>
            <person name="Bailey B.A."/>
        </authorList>
    </citation>
    <scope>NUCLEOTIDE SEQUENCE [LARGE SCALE GENOMIC DNA]</scope>
    <source>
        <strain evidence="2 3">GH-76</strain>
    </source>
</reference>
<organism evidence="2 3">
    <name type="scientific">Marasmius crinis-equi</name>
    <dbReference type="NCBI Taxonomy" id="585013"/>
    <lineage>
        <taxon>Eukaryota</taxon>
        <taxon>Fungi</taxon>
        <taxon>Dikarya</taxon>
        <taxon>Basidiomycota</taxon>
        <taxon>Agaricomycotina</taxon>
        <taxon>Agaricomycetes</taxon>
        <taxon>Agaricomycetidae</taxon>
        <taxon>Agaricales</taxon>
        <taxon>Marasmiineae</taxon>
        <taxon>Marasmiaceae</taxon>
        <taxon>Marasmius</taxon>
    </lineage>
</organism>
<feature type="signal peptide" evidence="1">
    <location>
        <begin position="1"/>
        <end position="20"/>
    </location>
</feature>
<name>A0ABR3EUU4_9AGAR</name>
<keyword evidence="1" id="KW-0732">Signal</keyword>
<keyword evidence="3" id="KW-1185">Reference proteome</keyword>
<evidence type="ECO:0000256" key="1">
    <source>
        <dbReference type="SAM" id="SignalP"/>
    </source>
</evidence>
<dbReference type="EMBL" id="JBAHYK010001816">
    <property type="protein sequence ID" value="KAL0566678.1"/>
    <property type="molecule type" value="Genomic_DNA"/>
</dbReference>
<comment type="caution">
    <text evidence="2">The sequence shown here is derived from an EMBL/GenBank/DDBJ whole genome shotgun (WGS) entry which is preliminary data.</text>
</comment>
<accession>A0ABR3EUU4</accession>
<evidence type="ECO:0000313" key="2">
    <source>
        <dbReference type="EMBL" id="KAL0566678.1"/>
    </source>
</evidence>
<gene>
    <name evidence="2" type="ORF">V5O48_015329</name>
</gene>
<proteinExistence type="predicted"/>
<feature type="chain" id="PRO_5046381661" evidence="1">
    <location>
        <begin position="21"/>
        <end position="102"/>
    </location>
</feature>
<feature type="non-terminal residue" evidence="2">
    <location>
        <position position="102"/>
    </location>
</feature>